<name>A0ABQ9H8E9_9NEOP</name>
<protein>
    <submittedName>
        <fullName evidence="1">Uncharacterized protein</fullName>
    </submittedName>
</protein>
<comment type="caution">
    <text evidence="1">The sequence shown here is derived from an EMBL/GenBank/DDBJ whole genome shotgun (WGS) entry which is preliminary data.</text>
</comment>
<evidence type="ECO:0000313" key="1">
    <source>
        <dbReference type="EMBL" id="KAJ8880577.1"/>
    </source>
</evidence>
<gene>
    <name evidence="1" type="ORF">PR048_017047</name>
</gene>
<evidence type="ECO:0000313" key="2">
    <source>
        <dbReference type="Proteomes" id="UP001159363"/>
    </source>
</evidence>
<dbReference type="EMBL" id="JARBHB010000006">
    <property type="protein sequence ID" value="KAJ8880577.1"/>
    <property type="molecule type" value="Genomic_DNA"/>
</dbReference>
<proteinExistence type="predicted"/>
<dbReference type="Proteomes" id="UP001159363">
    <property type="component" value="Chromosome 5"/>
</dbReference>
<accession>A0ABQ9H8E9</accession>
<organism evidence="1 2">
    <name type="scientific">Dryococelus australis</name>
    <dbReference type="NCBI Taxonomy" id="614101"/>
    <lineage>
        <taxon>Eukaryota</taxon>
        <taxon>Metazoa</taxon>
        <taxon>Ecdysozoa</taxon>
        <taxon>Arthropoda</taxon>
        <taxon>Hexapoda</taxon>
        <taxon>Insecta</taxon>
        <taxon>Pterygota</taxon>
        <taxon>Neoptera</taxon>
        <taxon>Polyneoptera</taxon>
        <taxon>Phasmatodea</taxon>
        <taxon>Verophasmatodea</taxon>
        <taxon>Anareolatae</taxon>
        <taxon>Phasmatidae</taxon>
        <taxon>Eurycanthinae</taxon>
        <taxon>Dryococelus</taxon>
    </lineage>
</organism>
<reference evidence="1 2" key="1">
    <citation type="submission" date="2023-02" db="EMBL/GenBank/DDBJ databases">
        <title>LHISI_Scaffold_Assembly.</title>
        <authorList>
            <person name="Stuart O.P."/>
            <person name="Cleave R."/>
            <person name="Magrath M.J.L."/>
            <person name="Mikheyev A.S."/>
        </authorList>
    </citation>
    <scope>NUCLEOTIDE SEQUENCE [LARGE SCALE GENOMIC DNA]</scope>
    <source>
        <strain evidence="1">Daus_M_001</strain>
        <tissue evidence="1">Leg muscle</tissue>
    </source>
</reference>
<sequence>MKCYKNRRLWTGVGLRSMADLRSVLPPGAAGGDGGLAGRHLHLAVSGYRTRQSPAARPAPPVFNTCVSNTSSLASHQGELGSIPGRVTGFSQVGIVSDDAVGRRFFSGISRFPRPFIPTPLHIHFNRPPSALKTSLGKTCTRKFKVVGNPDELSMVDPEKGRGFKGDLTSTPGCLQYSWLPGILLTACNTPGCLQYSWLPAIILVTCNTPGSCRQYSWLPGILLTAWNNPAVRPLVSHQGEPGSMSGGGSAQIFAYGNCAGRCHWSAGFFGDLPFPPPLHSGAAPSSARFTLIGSLDLAVKNHTKLSTPLQIV</sequence>
<keyword evidence="2" id="KW-1185">Reference proteome</keyword>